<proteinExistence type="predicted"/>
<organism evidence="1">
    <name type="scientific">marine sediment metagenome</name>
    <dbReference type="NCBI Taxonomy" id="412755"/>
    <lineage>
        <taxon>unclassified sequences</taxon>
        <taxon>metagenomes</taxon>
        <taxon>ecological metagenomes</taxon>
    </lineage>
</organism>
<comment type="caution">
    <text evidence="1">The sequence shown here is derived from an EMBL/GenBank/DDBJ whole genome shotgun (WGS) entry which is preliminary data.</text>
</comment>
<accession>X1TBH1</accession>
<feature type="non-terminal residue" evidence="1">
    <location>
        <position position="1"/>
    </location>
</feature>
<reference evidence="1" key="1">
    <citation type="journal article" date="2014" name="Front. Microbiol.">
        <title>High frequency of phylogenetically diverse reductive dehalogenase-homologous genes in deep subseafloor sedimentary metagenomes.</title>
        <authorList>
            <person name="Kawai M."/>
            <person name="Futagami T."/>
            <person name="Toyoda A."/>
            <person name="Takaki Y."/>
            <person name="Nishi S."/>
            <person name="Hori S."/>
            <person name="Arai W."/>
            <person name="Tsubouchi T."/>
            <person name="Morono Y."/>
            <person name="Uchiyama I."/>
            <person name="Ito T."/>
            <person name="Fujiyama A."/>
            <person name="Inagaki F."/>
            <person name="Takami H."/>
        </authorList>
    </citation>
    <scope>NUCLEOTIDE SEQUENCE</scope>
    <source>
        <strain evidence="1">Expedition CK06-06</strain>
    </source>
</reference>
<name>X1TBH1_9ZZZZ</name>
<evidence type="ECO:0000313" key="1">
    <source>
        <dbReference type="EMBL" id="GAI77369.1"/>
    </source>
</evidence>
<protein>
    <submittedName>
        <fullName evidence="1">Uncharacterized protein</fullName>
    </submittedName>
</protein>
<dbReference type="EMBL" id="BARW01010528">
    <property type="protein sequence ID" value="GAI77369.1"/>
    <property type="molecule type" value="Genomic_DNA"/>
</dbReference>
<gene>
    <name evidence="1" type="ORF">S12H4_20688</name>
</gene>
<sequence length="31" mass="3329">GLNSPFGDSVSTQKGLAFLRVGQNRSGRYES</sequence>
<dbReference type="AlphaFoldDB" id="X1TBH1"/>